<feature type="non-terminal residue" evidence="6">
    <location>
        <position position="94"/>
    </location>
</feature>
<dbReference type="GO" id="GO:0005694">
    <property type="term" value="C:chromosome"/>
    <property type="evidence" value="ECO:0007669"/>
    <property type="project" value="TreeGrafter"/>
</dbReference>
<dbReference type="PANTHER" id="PTHR11139:SF69">
    <property type="entry name" value="SERINE_THREONINE-PROTEIN KINASE ATR"/>
    <property type="match status" value="1"/>
</dbReference>
<keyword evidence="3" id="KW-0227">DNA damage</keyword>
<keyword evidence="2" id="KW-0723">Serine/threonine-protein kinase</keyword>
<keyword evidence="4" id="KW-0539">Nucleus</keyword>
<keyword evidence="6" id="KW-0808">Transferase</keyword>
<gene>
    <name evidence="6" type="primary">Atr</name>
    <name evidence="6" type="ORF">ANHANH_R06466</name>
</gene>
<dbReference type="Pfam" id="PF02260">
    <property type="entry name" value="FATC"/>
    <property type="match status" value="1"/>
</dbReference>
<name>A0A851Q051_ANHAN</name>
<comment type="subcellular location">
    <subcellularLocation>
        <location evidence="1">Nucleus</location>
    </subcellularLocation>
</comment>
<keyword evidence="7" id="KW-1185">Reference proteome</keyword>
<dbReference type="SMART" id="SM01343">
    <property type="entry name" value="FATC"/>
    <property type="match status" value="1"/>
</dbReference>
<sequence length="94" mass="10773">LFSVLKTFLHDPLVEWSKPIKGNKAQVNETGEVVNEKAKTHVLDIEQRLQGVIKTRNRIKGLPLSIEGHVHYLIQEASDDNLLCQMYMGWAPYM</sequence>
<dbReference type="AlphaFoldDB" id="A0A851Q051"/>
<dbReference type="OrthoDB" id="381190at2759"/>
<comment type="caution">
    <text evidence="6">The sequence shown here is derived from an EMBL/GenBank/DDBJ whole genome shotgun (WGS) entry which is preliminary data.</text>
</comment>
<dbReference type="GO" id="GO:0006281">
    <property type="term" value="P:DNA repair"/>
    <property type="evidence" value="ECO:0007669"/>
    <property type="project" value="TreeGrafter"/>
</dbReference>
<evidence type="ECO:0000259" key="5">
    <source>
        <dbReference type="PROSITE" id="PS51190"/>
    </source>
</evidence>
<evidence type="ECO:0000313" key="7">
    <source>
        <dbReference type="Proteomes" id="UP000657035"/>
    </source>
</evidence>
<protein>
    <submittedName>
        <fullName evidence="6">ATR kinase</fullName>
    </submittedName>
</protein>
<reference evidence="6" key="1">
    <citation type="submission" date="2019-09" db="EMBL/GenBank/DDBJ databases">
        <title>Bird 10,000 Genomes (B10K) Project - Family phase.</title>
        <authorList>
            <person name="Zhang G."/>
        </authorList>
    </citation>
    <scope>NUCLEOTIDE SEQUENCE</scope>
    <source>
        <strain evidence="6">B10K-CU-031-38</strain>
    </source>
</reference>
<evidence type="ECO:0000256" key="1">
    <source>
        <dbReference type="ARBA" id="ARBA00004123"/>
    </source>
</evidence>
<feature type="domain" description="FATC" evidence="5">
    <location>
        <begin position="62"/>
        <end position="94"/>
    </location>
</feature>
<organism evidence="6 7">
    <name type="scientific">Anhinga anhinga</name>
    <name type="common">Anhinga</name>
    <name type="synonym">Plotus anhinga</name>
    <dbReference type="NCBI Taxonomy" id="56067"/>
    <lineage>
        <taxon>Eukaryota</taxon>
        <taxon>Metazoa</taxon>
        <taxon>Chordata</taxon>
        <taxon>Craniata</taxon>
        <taxon>Vertebrata</taxon>
        <taxon>Euteleostomi</taxon>
        <taxon>Archelosauria</taxon>
        <taxon>Archosauria</taxon>
        <taxon>Dinosauria</taxon>
        <taxon>Saurischia</taxon>
        <taxon>Theropoda</taxon>
        <taxon>Coelurosauria</taxon>
        <taxon>Aves</taxon>
        <taxon>Neognathae</taxon>
        <taxon>Neoaves</taxon>
        <taxon>Aequornithes</taxon>
        <taxon>Suliformes</taxon>
        <taxon>Anhingidae</taxon>
        <taxon>Anhinga</taxon>
    </lineage>
</organism>
<dbReference type="GO" id="GO:0000723">
    <property type="term" value="P:telomere maintenance"/>
    <property type="evidence" value="ECO:0007669"/>
    <property type="project" value="TreeGrafter"/>
</dbReference>
<feature type="non-terminal residue" evidence="6">
    <location>
        <position position="1"/>
    </location>
</feature>
<dbReference type="EMBL" id="WBMU01002939">
    <property type="protein sequence ID" value="NXC74202.1"/>
    <property type="molecule type" value="Genomic_DNA"/>
</dbReference>
<dbReference type="InterPro" id="IPR050517">
    <property type="entry name" value="DDR_Repair_Kinase"/>
</dbReference>
<dbReference type="PANTHER" id="PTHR11139">
    <property type="entry name" value="ATAXIA TELANGIECTASIA MUTATED ATM -RELATED"/>
    <property type="match status" value="1"/>
</dbReference>
<dbReference type="GO" id="GO:0005634">
    <property type="term" value="C:nucleus"/>
    <property type="evidence" value="ECO:0007669"/>
    <property type="project" value="UniProtKB-SubCell"/>
</dbReference>
<proteinExistence type="predicted"/>
<dbReference type="GO" id="GO:0000077">
    <property type="term" value="P:DNA damage checkpoint signaling"/>
    <property type="evidence" value="ECO:0007669"/>
    <property type="project" value="TreeGrafter"/>
</dbReference>
<evidence type="ECO:0000256" key="2">
    <source>
        <dbReference type="ARBA" id="ARBA00022527"/>
    </source>
</evidence>
<accession>A0A851Q051</accession>
<dbReference type="InterPro" id="IPR003152">
    <property type="entry name" value="FATC_dom"/>
</dbReference>
<evidence type="ECO:0000256" key="4">
    <source>
        <dbReference type="ARBA" id="ARBA00023242"/>
    </source>
</evidence>
<evidence type="ECO:0000313" key="6">
    <source>
        <dbReference type="EMBL" id="NXC74202.1"/>
    </source>
</evidence>
<keyword evidence="6" id="KW-0418">Kinase</keyword>
<evidence type="ECO:0000256" key="3">
    <source>
        <dbReference type="ARBA" id="ARBA00022763"/>
    </source>
</evidence>
<dbReference type="Proteomes" id="UP000657035">
    <property type="component" value="Unassembled WGS sequence"/>
</dbReference>
<dbReference type="PROSITE" id="PS51190">
    <property type="entry name" value="FATC"/>
    <property type="match status" value="1"/>
</dbReference>
<dbReference type="GO" id="GO:0004674">
    <property type="term" value="F:protein serine/threonine kinase activity"/>
    <property type="evidence" value="ECO:0007669"/>
    <property type="project" value="UniProtKB-KW"/>
</dbReference>